<comment type="similarity">
    <text evidence="3">Belongs to the PPR family. P subfamily.</text>
</comment>
<dbReference type="InterPro" id="IPR031595">
    <property type="entry name" value="PRORP_C"/>
</dbReference>
<dbReference type="GO" id="GO:0003910">
    <property type="term" value="F:DNA ligase (ATP) activity"/>
    <property type="evidence" value="ECO:0007669"/>
    <property type="project" value="InterPro"/>
</dbReference>
<dbReference type="InterPro" id="IPR033443">
    <property type="entry name" value="PROP1-like_PPR_dom"/>
</dbReference>
<dbReference type="SUPFAM" id="SSF50249">
    <property type="entry name" value="Nucleic acid-binding proteins"/>
    <property type="match status" value="1"/>
</dbReference>
<dbReference type="GO" id="GO:0046872">
    <property type="term" value="F:metal ion binding"/>
    <property type="evidence" value="ECO:0007669"/>
    <property type="project" value="UniProtKB-KW"/>
</dbReference>
<accession>A0A7N0RDS5</accession>
<keyword evidence="11" id="KW-0460">Magnesium</keyword>
<comment type="catalytic activity">
    <reaction evidence="1">
        <text>Endonucleolytic cleavage of RNA, removing 5'-extranucleotides from tRNA precursor.</text>
        <dbReference type="EC" id="3.1.26.5"/>
    </reaction>
</comment>
<evidence type="ECO:0000256" key="3">
    <source>
        <dbReference type="ARBA" id="ARBA00007626"/>
    </source>
</evidence>
<proteinExistence type="inferred from homology"/>
<dbReference type="Gene3D" id="1.25.40.10">
    <property type="entry name" value="Tetratricopeptide repeat domain"/>
    <property type="match status" value="1"/>
</dbReference>
<dbReference type="OMA" id="IRTWLCI"/>
<sequence length="688" mass="76963">MDGANRSNKKPKRKNQTPEAKFRLELELCSKRKDLNGAIALYESALAQKIQLNLYLYNALLFLCSSSVSESGVKELAVEFGFRVFDQLKGDGVVPNEATITSVARLAAAKGDGELAFSLAKEIGRLGFVPKLRSYDPALLYFCENMQAEKAYEVEEHMRLVGVGLEEQEIGALLNVSSGTEKGHKVYDYLHKLRKSVRCVSLETADAIEDWFKSKAATEVESLDMDKNEIKEAVLKNGGGFHGLGWIGVGNWNVSRTVIDTDALCEACGEKLVCVDIDNTETEKLADSLASFAIERETKANFRQFMDWLDHHANYDAVVDGANIGLYQQNFQDGCFSIVQLEAVVKELCCEKQKKRPLVILHTKRLRAFMESPPSRKLLEEWQSQGVLYATPHGSNDDWYLLYAAVKLKCLVVTNDELRDHIYELLGQSFINQWKERHQVRYTFAKGSPRLSMPPPYSTVIQESVKGTWHVPLAEDDSNANIRTWLCISRPGAIELPLTRTENCKTSVNIDGNSEISRPCNSTRISANLVPIGAFHGRGKRTGVYCPFYEEFQSICKIGTGFSESYYRCGETINPDVWFGPTEVWEVKAADLTISPAHQAAVGGVDPAKGISFRFPRLLRIRDDKNPEQATLSAQNRVVSYRTTGGCAVAFVVVLQDSNILRPRSERACRRTTAVPFLSELKRSNLIH</sequence>
<dbReference type="AlphaFoldDB" id="A0A7N0RDS5"/>
<evidence type="ECO:0000256" key="9">
    <source>
        <dbReference type="ARBA" id="ARBA00022801"/>
    </source>
</evidence>
<evidence type="ECO:0000259" key="14">
    <source>
        <dbReference type="Pfam" id="PF16953"/>
    </source>
</evidence>
<dbReference type="PANTHER" id="PTHR13547">
    <property type="match status" value="1"/>
</dbReference>
<dbReference type="GO" id="GO:0006281">
    <property type="term" value="P:DNA repair"/>
    <property type="evidence" value="ECO:0007669"/>
    <property type="project" value="InterPro"/>
</dbReference>
<dbReference type="EnsemblPlants" id="Kaladp0008s0382.1.v1.1">
    <property type="protein sequence ID" value="Kaladp0008s0382.1.v1.1"/>
    <property type="gene ID" value="Kaladp0008s0382.v1.1"/>
</dbReference>
<keyword evidence="17" id="KW-1185">Reference proteome</keyword>
<evidence type="ECO:0000256" key="11">
    <source>
        <dbReference type="ARBA" id="ARBA00022842"/>
    </source>
</evidence>
<evidence type="ECO:0000256" key="7">
    <source>
        <dbReference type="ARBA" id="ARBA00022723"/>
    </source>
</evidence>
<keyword evidence="6" id="KW-0540">Nuclease</keyword>
<dbReference type="GO" id="GO:0004526">
    <property type="term" value="F:ribonuclease P activity"/>
    <property type="evidence" value="ECO:0007669"/>
    <property type="project" value="UniProtKB-EC"/>
</dbReference>
<evidence type="ECO:0000256" key="1">
    <source>
        <dbReference type="ARBA" id="ARBA00000928"/>
    </source>
</evidence>
<evidence type="ECO:0000256" key="12">
    <source>
        <dbReference type="ARBA" id="ARBA00023211"/>
    </source>
</evidence>
<protein>
    <recommendedName>
        <fullName evidence="4">ribonuclease P</fullName>
        <ecNumber evidence="4">3.1.26.5</ecNumber>
    </recommendedName>
</protein>
<dbReference type="InterPro" id="IPR012340">
    <property type="entry name" value="NA-bd_OB-fold"/>
</dbReference>
<dbReference type="Pfam" id="PF04679">
    <property type="entry name" value="DNA_ligase_A_C"/>
    <property type="match status" value="1"/>
</dbReference>
<evidence type="ECO:0000313" key="17">
    <source>
        <dbReference type="Proteomes" id="UP000594263"/>
    </source>
</evidence>
<keyword evidence="8" id="KW-0677">Repeat</keyword>
<dbReference type="InterPro" id="IPR012309">
    <property type="entry name" value="DNA_ligase_ATP-dep_C"/>
</dbReference>
<reference evidence="16" key="1">
    <citation type="submission" date="2021-01" db="UniProtKB">
        <authorList>
            <consortium name="EnsemblPlants"/>
        </authorList>
    </citation>
    <scope>IDENTIFICATION</scope>
</reference>
<dbReference type="Gramene" id="Kaladp0008s0382.1.v1.1">
    <property type="protein sequence ID" value="Kaladp0008s0382.1.v1.1"/>
    <property type="gene ID" value="Kaladp0008s0382.v1.1"/>
</dbReference>
<dbReference type="Gene3D" id="2.40.50.140">
    <property type="entry name" value="Nucleic acid-binding proteins"/>
    <property type="match status" value="2"/>
</dbReference>
<dbReference type="CDD" id="cd07969">
    <property type="entry name" value="OBF_DNA_ligase_I"/>
    <property type="match status" value="1"/>
</dbReference>
<dbReference type="Pfam" id="PF16953">
    <property type="entry name" value="PRORP"/>
    <property type="match status" value="1"/>
</dbReference>
<feature type="domain" description="PRORP" evidence="14">
    <location>
        <begin position="260"/>
        <end position="487"/>
    </location>
</feature>
<dbReference type="InterPro" id="IPR011990">
    <property type="entry name" value="TPR-like_helical_dom_sf"/>
</dbReference>
<evidence type="ECO:0000256" key="8">
    <source>
        <dbReference type="ARBA" id="ARBA00022737"/>
    </source>
</evidence>
<name>A0A7N0RDS5_KALFE</name>
<dbReference type="Proteomes" id="UP000594263">
    <property type="component" value="Unplaced"/>
</dbReference>
<evidence type="ECO:0000256" key="4">
    <source>
        <dbReference type="ARBA" id="ARBA00012179"/>
    </source>
</evidence>
<keyword evidence="12" id="KW-0464">Manganese</keyword>
<dbReference type="PANTHER" id="PTHR13547:SF13">
    <property type="entry name" value="PROTEINACEOUS RNASE P 2"/>
    <property type="match status" value="1"/>
</dbReference>
<dbReference type="GO" id="GO:0001682">
    <property type="term" value="P:tRNA 5'-leader removal"/>
    <property type="evidence" value="ECO:0007669"/>
    <property type="project" value="TreeGrafter"/>
</dbReference>
<evidence type="ECO:0000256" key="5">
    <source>
        <dbReference type="ARBA" id="ARBA00022694"/>
    </source>
</evidence>
<keyword evidence="5" id="KW-0819">tRNA processing</keyword>
<dbReference type="GO" id="GO:0006310">
    <property type="term" value="P:DNA recombination"/>
    <property type="evidence" value="ECO:0007669"/>
    <property type="project" value="InterPro"/>
</dbReference>
<comment type="cofactor">
    <cofactor evidence="2">
        <name>Mg(2+)</name>
        <dbReference type="ChEBI" id="CHEBI:18420"/>
    </cofactor>
</comment>
<feature type="domain" description="PROP1-like PPR" evidence="15">
    <location>
        <begin position="10"/>
        <end position="219"/>
    </location>
</feature>
<dbReference type="EC" id="3.1.26.5" evidence="4"/>
<dbReference type="Gene3D" id="3.40.50.11980">
    <property type="match status" value="1"/>
</dbReference>
<evidence type="ECO:0000259" key="15">
    <source>
        <dbReference type="Pfam" id="PF17177"/>
    </source>
</evidence>
<keyword evidence="10" id="KW-0862">Zinc</keyword>
<evidence type="ECO:0000256" key="2">
    <source>
        <dbReference type="ARBA" id="ARBA00001946"/>
    </source>
</evidence>
<evidence type="ECO:0000256" key="6">
    <source>
        <dbReference type="ARBA" id="ARBA00022722"/>
    </source>
</evidence>
<evidence type="ECO:0000259" key="13">
    <source>
        <dbReference type="Pfam" id="PF04679"/>
    </source>
</evidence>
<feature type="domain" description="DNA ligase ATP-dependent C-terminal" evidence="13">
    <location>
        <begin position="574"/>
        <end position="625"/>
    </location>
</feature>
<keyword evidence="9" id="KW-0378">Hydrolase</keyword>
<dbReference type="FunFam" id="3.40.50.11980:FF:000002">
    <property type="entry name" value="Proteinaceous RNase P 2"/>
    <property type="match status" value="1"/>
</dbReference>
<organism evidence="16 17">
    <name type="scientific">Kalanchoe fedtschenkoi</name>
    <name type="common">Lavender scallops</name>
    <name type="synonym">South American air plant</name>
    <dbReference type="NCBI Taxonomy" id="63787"/>
    <lineage>
        <taxon>Eukaryota</taxon>
        <taxon>Viridiplantae</taxon>
        <taxon>Streptophyta</taxon>
        <taxon>Embryophyta</taxon>
        <taxon>Tracheophyta</taxon>
        <taxon>Spermatophyta</taxon>
        <taxon>Magnoliopsida</taxon>
        <taxon>eudicotyledons</taxon>
        <taxon>Gunneridae</taxon>
        <taxon>Pentapetalae</taxon>
        <taxon>Saxifragales</taxon>
        <taxon>Crassulaceae</taxon>
        <taxon>Kalanchoe</taxon>
    </lineage>
</organism>
<evidence type="ECO:0000313" key="16">
    <source>
        <dbReference type="EnsemblPlants" id="Kaladp0008s0382.1.v1.1"/>
    </source>
</evidence>
<keyword evidence="7" id="KW-0479">Metal-binding</keyword>
<dbReference type="Pfam" id="PF17177">
    <property type="entry name" value="PPR_long"/>
    <property type="match status" value="1"/>
</dbReference>
<evidence type="ECO:0000256" key="10">
    <source>
        <dbReference type="ARBA" id="ARBA00022833"/>
    </source>
</evidence>